<dbReference type="InterPro" id="IPR000836">
    <property type="entry name" value="PRTase_dom"/>
</dbReference>
<organism evidence="3 4">
    <name type="scientific">Actinopolyspora mzabensis</name>
    <dbReference type="NCBI Taxonomy" id="995066"/>
    <lineage>
        <taxon>Bacteria</taxon>
        <taxon>Bacillati</taxon>
        <taxon>Actinomycetota</taxon>
        <taxon>Actinomycetes</taxon>
        <taxon>Actinopolysporales</taxon>
        <taxon>Actinopolysporaceae</taxon>
        <taxon>Actinopolyspora</taxon>
    </lineage>
</organism>
<sequence length="221" mass="23410">MGNHDAFDSDTVYTDRAHAGRALAGQLAHHRLADPVVLGLARGGVPVAAEVAAALHAPVQACVARKIGAPGQPELALGAVAAQGPPTYDQRLLRAFELDAEQLDAQCEQQRAEARRQERAYQYEAPVELTGRDVIIVDDGLATGATARAAIRRVRQADPARVVLAVPVGAPEAVAALSGEVDLLVCPSSPRTFTAVGQWYRDFRPVTDDELHRLLGHGVPG</sequence>
<keyword evidence="4" id="KW-1185">Reference proteome</keyword>
<accession>A0A1G8YCY1</accession>
<reference evidence="4" key="1">
    <citation type="submission" date="2016-10" db="EMBL/GenBank/DDBJ databases">
        <authorList>
            <person name="Varghese N."/>
            <person name="Submissions S."/>
        </authorList>
    </citation>
    <scope>NUCLEOTIDE SEQUENCE [LARGE SCALE GENOMIC DNA]</scope>
    <source>
        <strain evidence="4">DSM 45460</strain>
    </source>
</reference>
<gene>
    <name evidence="3" type="ORF">SAMN04487820_103352</name>
</gene>
<dbReference type="SUPFAM" id="SSF53271">
    <property type="entry name" value="PRTase-like"/>
    <property type="match status" value="1"/>
</dbReference>
<proteinExistence type="predicted"/>
<protein>
    <submittedName>
        <fullName evidence="3">Predicted phosphoribosyltransferase</fullName>
    </submittedName>
</protein>
<dbReference type="CDD" id="cd06223">
    <property type="entry name" value="PRTases_typeI"/>
    <property type="match status" value="1"/>
</dbReference>
<feature type="coiled-coil region" evidence="1">
    <location>
        <begin position="93"/>
        <end position="120"/>
    </location>
</feature>
<dbReference type="Gene3D" id="3.40.50.2020">
    <property type="match status" value="1"/>
</dbReference>
<name>A0A1G8YCY1_ACTMZ</name>
<dbReference type="InterPro" id="IPR029057">
    <property type="entry name" value="PRTase-like"/>
</dbReference>
<dbReference type="Pfam" id="PF00156">
    <property type="entry name" value="Pribosyltran"/>
    <property type="match status" value="1"/>
</dbReference>
<evidence type="ECO:0000259" key="2">
    <source>
        <dbReference type="Pfam" id="PF00156"/>
    </source>
</evidence>
<dbReference type="EMBL" id="FNFM01000003">
    <property type="protein sequence ID" value="SDJ99890.1"/>
    <property type="molecule type" value="Genomic_DNA"/>
</dbReference>
<dbReference type="Gene3D" id="3.30.1310.20">
    <property type="entry name" value="PRTase-like"/>
    <property type="match status" value="1"/>
</dbReference>
<keyword evidence="3" id="KW-0808">Transferase</keyword>
<dbReference type="RefSeq" id="WP_092627119.1">
    <property type="nucleotide sequence ID" value="NZ_FNFM01000003.1"/>
</dbReference>
<evidence type="ECO:0000256" key="1">
    <source>
        <dbReference type="SAM" id="Coils"/>
    </source>
</evidence>
<dbReference type="OrthoDB" id="9810066at2"/>
<keyword evidence="3" id="KW-0328">Glycosyltransferase</keyword>
<evidence type="ECO:0000313" key="4">
    <source>
        <dbReference type="Proteomes" id="UP000199213"/>
    </source>
</evidence>
<dbReference type="Proteomes" id="UP000199213">
    <property type="component" value="Unassembled WGS sequence"/>
</dbReference>
<dbReference type="GO" id="GO:0016757">
    <property type="term" value="F:glycosyltransferase activity"/>
    <property type="evidence" value="ECO:0007669"/>
    <property type="project" value="UniProtKB-KW"/>
</dbReference>
<keyword evidence="1" id="KW-0175">Coiled coil</keyword>
<evidence type="ECO:0000313" key="3">
    <source>
        <dbReference type="EMBL" id="SDJ99890.1"/>
    </source>
</evidence>
<dbReference type="AlphaFoldDB" id="A0A1G8YCY1"/>
<feature type="domain" description="Phosphoribosyltransferase" evidence="2">
    <location>
        <begin position="18"/>
        <end position="173"/>
    </location>
</feature>